<dbReference type="Proteomes" id="UP000000600">
    <property type="component" value="Unassembled WGS sequence"/>
</dbReference>
<dbReference type="EMBL" id="CT868030">
    <property type="protein sequence ID" value="CAK64152.1"/>
    <property type="molecule type" value="Genomic_DNA"/>
</dbReference>
<dbReference type="HOGENOM" id="CLU_913536_0_0_1"/>
<dbReference type="OrthoDB" id="317125at2759"/>
<evidence type="ECO:0000313" key="1">
    <source>
        <dbReference type="EMBL" id="CAK64152.1"/>
    </source>
</evidence>
<accession>A0C035</accession>
<evidence type="ECO:0000313" key="2">
    <source>
        <dbReference type="Proteomes" id="UP000000600"/>
    </source>
</evidence>
<protein>
    <submittedName>
        <fullName evidence="1">Uncharacterized protein</fullName>
    </submittedName>
</protein>
<dbReference type="RefSeq" id="XP_001431550.1">
    <property type="nucleotide sequence ID" value="XM_001431513.1"/>
</dbReference>
<gene>
    <name evidence="1" type="ORF">GSPATT00006005001</name>
</gene>
<keyword evidence="2" id="KW-1185">Reference proteome</keyword>
<dbReference type="InParanoid" id="A0C035"/>
<proteinExistence type="predicted"/>
<reference evidence="1 2" key="1">
    <citation type="journal article" date="2006" name="Nature">
        <title>Global trends of whole-genome duplications revealed by the ciliate Paramecium tetraurelia.</title>
        <authorList>
            <consortium name="Genoscope"/>
            <person name="Aury J.-M."/>
            <person name="Jaillon O."/>
            <person name="Duret L."/>
            <person name="Noel B."/>
            <person name="Jubin C."/>
            <person name="Porcel B.M."/>
            <person name="Segurens B."/>
            <person name="Daubin V."/>
            <person name="Anthouard V."/>
            <person name="Aiach N."/>
            <person name="Arnaiz O."/>
            <person name="Billaut A."/>
            <person name="Beisson J."/>
            <person name="Blanc I."/>
            <person name="Bouhouche K."/>
            <person name="Camara F."/>
            <person name="Duharcourt S."/>
            <person name="Guigo R."/>
            <person name="Gogendeau D."/>
            <person name="Katinka M."/>
            <person name="Keller A.-M."/>
            <person name="Kissmehl R."/>
            <person name="Klotz C."/>
            <person name="Koll F."/>
            <person name="Le Moue A."/>
            <person name="Lepere C."/>
            <person name="Malinsky S."/>
            <person name="Nowacki M."/>
            <person name="Nowak J.K."/>
            <person name="Plattner H."/>
            <person name="Poulain J."/>
            <person name="Ruiz F."/>
            <person name="Serrano V."/>
            <person name="Zagulski M."/>
            <person name="Dessen P."/>
            <person name="Betermier M."/>
            <person name="Weissenbach J."/>
            <person name="Scarpelli C."/>
            <person name="Schachter V."/>
            <person name="Sperling L."/>
            <person name="Meyer E."/>
            <person name="Cohen J."/>
            <person name="Wincker P."/>
        </authorList>
    </citation>
    <scope>NUCLEOTIDE SEQUENCE [LARGE SCALE GENOMIC DNA]</scope>
    <source>
        <strain evidence="1 2">Stock d4-2</strain>
    </source>
</reference>
<dbReference type="OMA" id="LMQNIEM"/>
<dbReference type="GeneID" id="5017334"/>
<dbReference type="AlphaFoldDB" id="A0C035"/>
<sequence length="305" mass="36410">MEFDFLSLKAREMNKKRLSLLYSLKNQNIEQNDLIDDNIQFIKKLTSDHPLKEIIKECQNNVREGFLTPLTNRSSMSIEFTANMFVEEILDSVKLKHIKILQLEGLINNLMQNIEMIQQFEIKQDSQKDKELYQILMINSPNDETYQLYLNDQKLYQNQLHTQPFDFKDMLNFILFANNQVLETISFDMIYAIIVIILNKTNIIRLSKQNFQRILMFQLYTISSNIKFIYRIQIFFSMKSELKKKMIKSLKEEVQEIDSKILDMIEIINRMLEPFSNNGFKYLRYQGMIDNDTIGKNRNHCCNIF</sequence>
<dbReference type="KEGG" id="ptm:GSPATT00006005001"/>
<organism evidence="1 2">
    <name type="scientific">Paramecium tetraurelia</name>
    <dbReference type="NCBI Taxonomy" id="5888"/>
    <lineage>
        <taxon>Eukaryota</taxon>
        <taxon>Sar</taxon>
        <taxon>Alveolata</taxon>
        <taxon>Ciliophora</taxon>
        <taxon>Intramacronucleata</taxon>
        <taxon>Oligohymenophorea</taxon>
        <taxon>Peniculida</taxon>
        <taxon>Parameciidae</taxon>
        <taxon>Paramecium</taxon>
    </lineage>
</organism>
<name>A0C035_PARTE</name>